<protein>
    <submittedName>
        <fullName evidence="2">Uncharacterized protein</fullName>
    </submittedName>
</protein>
<dbReference type="AlphaFoldDB" id="A0A060LSB8"/>
<dbReference type="PATRIC" id="fig|1246626.3.peg.423"/>
<keyword evidence="1" id="KW-0812">Transmembrane</keyword>
<evidence type="ECO:0000313" key="3">
    <source>
        <dbReference type="Proteomes" id="UP000027142"/>
    </source>
</evidence>
<feature type="transmembrane region" description="Helical" evidence="1">
    <location>
        <begin position="5"/>
        <end position="23"/>
    </location>
</feature>
<dbReference type="RefSeq" id="WP_158318484.1">
    <property type="nucleotide sequence ID" value="NZ_CP003923.1"/>
</dbReference>
<accession>A0A060LSB8</accession>
<evidence type="ECO:0000256" key="1">
    <source>
        <dbReference type="SAM" id="Phobius"/>
    </source>
</evidence>
<keyword evidence="1" id="KW-1133">Transmembrane helix</keyword>
<keyword evidence="3" id="KW-1185">Reference proteome</keyword>
<dbReference type="STRING" id="1246626.BleG1_0434"/>
<reference evidence="2 3" key="1">
    <citation type="journal article" date="2014" name="Gene">
        <title>A comparative genomic analysis of the alkalitolerant soil bacterium Bacillus lehensis G1.</title>
        <authorList>
            <person name="Noor Y.M."/>
            <person name="Samsulrizal N.H."/>
            <person name="Jema'on N.A."/>
            <person name="Low K.O."/>
            <person name="Ramli A.N."/>
            <person name="Alias N.I."/>
            <person name="Damis S.I."/>
            <person name="Fuzi S.F."/>
            <person name="Isa M.N."/>
            <person name="Murad A.M."/>
            <person name="Raih M.F."/>
            <person name="Bakar F.D."/>
            <person name="Najimudin N."/>
            <person name="Mahadi N.M."/>
            <person name="Illias R.M."/>
        </authorList>
    </citation>
    <scope>NUCLEOTIDE SEQUENCE [LARGE SCALE GENOMIC DNA]</scope>
    <source>
        <strain evidence="2 3">G1</strain>
    </source>
</reference>
<organism evidence="2 3">
    <name type="scientific">Shouchella lehensis G1</name>
    <dbReference type="NCBI Taxonomy" id="1246626"/>
    <lineage>
        <taxon>Bacteria</taxon>
        <taxon>Bacillati</taxon>
        <taxon>Bacillota</taxon>
        <taxon>Bacilli</taxon>
        <taxon>Bacillales</taxon>
        <taxon>Bacillaceae</taxon>
        <taxon>Shouchella</taxon>
    </lineage>
</organism>
<dbReference type="EMBL" id="CP003923">
    <property type="protein sequence ID" value="AIC93042.1"/>
    <property type="molecule type" value="Genomic_DNA"/>
</dbReference>
<dbReference type="HOGENOM" id="CLU_3076786_0_0_9"/>
<dbReference type="KEGG" id="ble:BleG1_0434"/>
<feature type="transmembrane region" description="Helical" evidence="1">
    <location>
        <begin position="29"/>
        <end position="47"/>
    </location>
</feature>
<proteinExistence type="predicted"/>
<sequence length="52" mass="5680">MKQDWYTYAITIATMTFVGFTSFNNTAAALIFGIGSGSIFGWVIASIPKIKQ</sequence>
<keyword evidence="1" id="KW-0472">Membrane</keyword>
<gene>
    <name evidence="2" type="ORF">BleG1_0434</name>
</gene>
<evidence type="ECO:0000313" key="2">
    <source>
        <dbReference type="EMBL" id="AIC93042.1"/>
    </source>
</evidence>
<name>A0A060LSB8_9BACI</name>
<dbReference type="Proteomes" id="UP000027142">
    <property type="component" value="Chromosome"/>
</dbReference>